<dbReference type="SMART" id="SM00382">
    <property type="entry name" value="AAA"/>
    <property type="match status" value="1"/>
</dbReference>
<dbReference type="SUPFAM" id="SSF52540">
    <property type="entry name" value="P-loop containing nucleoside triphosphate hydrolases"/>
    <property type="match status" value="1"/>
</dbReference>
<dbReference type="InterPro" id="IPR027417">
    <property type="entry name" value="P-loop_NTPase"/>
</dbReference>
<evidence type="ECO:0000313" key="2">
    <source>
        <dbReference type="EMBL" id="GAA3913891.1"/>
    </source>
</evidence>
<proteinExistence type="predicted"/>
<gene>
    <name evidence="2" type="ORF">GCM10022229_03510</name>
</gene>
<sequence length="316" mass="33892">MAWLWEPHLALGKLSMVVGDPGLGKSTLTAALAAHVTNSRDWPDGTSCPQGDVLMVNAEDDPADTIRPRLDAAGADVQRVHLLDDVVDSHLHRARTFKLADVEVLDEFIERNSAVKLVIIDPLSAYLAGVDTHKDADVRGLLAPITQMAAARGVAVVAISHLNKSKAAAIYRSTGSLAFVAAARSAYLLARSDDADDKRLLLPIKNNLGPDGAGVAYWLRSTDARIPYVEWCNEPVQLTADDVLSVGTGSSDDRSATDDCADWLRTVLSGGGAKASELMKQADGYGFSAKVLRRARERVGVKTVKTGVREGWVWSL</sequence>
<reference evidence="3" key="1">
    <citation type="journal article" date="2019" name="Int. J. Syst. Evol. Microbiol.">
        <title>The Global Catalogue of Microorganisms (GCM) 10K type strain sequencing project: providing services to taxonomists for standard genome sequencing and annotation.</title>
        <authorList>
            <consortium name="The Broad Institute Genomics Platform"/>
            <consortium name="The Broad Institute Genome Sequencing Center for Infectious Disease"/>
            <person name="Wu L."/>
            <person name="Ma J."/>
        </authorList>
    </citation>
    <scope>NUCLEOTIDE SEQUENCE [LARGE SCALE GENOMIC DNA]</scope>
    <source>
        <strain evidence="3">JCM 16916</strain>
    </source>
</reference>
<keyword evidence="3" id="KW-1185">Reference proteome</keyword>
<evidence type="ECO:0000259" key="1">
    <source>
        <dbReference type="SMART" id="SM00382"/>
    </source>
</evidence>
<dbReference type="InterPro" id="IPR003593">
    <property type="entry name" value="AAA+_ATPase"/>
</dbReference>
<evidence type="ECO:0000313" key="3">
    <source>
        <dbReference type="Proteomes" id="UP001501727"/>
    </source>
</evidence>
<dbReference type="Pfam" id="PF13481">
    <property type="entry name" value="AAA_25"/>
    <property type="match status" value="1"/>
</dbReference>
<dbReference type="EMBL" id="BAAAZU010000001">
    <property type="protein sequence ID" value="GAA3913891.1"/>
    <property type="molecule type" value="Genomic_DNA"/>
</dbReference>
<name>A0ABP7M4B9_9GAMM</name>
<dbReference type="Proteomes" id="UP001501727">
    <property type="component" value="Unassembled WGS sequence"/>
</dbReference>
<accession>A0ABP7M4B9</accession>
<organism evidence="2 3">
    <name type="scientific">Luteimonas lutimaris</name>
    <dbReference type="NCBI Taxonomy" id="698645"/>
    <lineage>
        <taxon>Bacteria</taxon>
        <taxon>Pseudomonadati</taxon>
        <taxon>Pseudomonadota</taxon>
        <taxon>Gammaproteobacteria</taxon>
        <taxon>Lysobacterales</taxon>
        <taxon>Lysobacteraceae</taxon>
        <taxon>Luteimonas</taxon>
    </lineage>
</organism>
<comment type="caution">
    <text evidence="2">The sequence shown here is derived from an EMBL/GenBank/DDBJ whole genome shotgun (WGS) entry which is preliminary data.</text>
</comment>
<protein>
    <recommendedName>
        <fullName evidence="1">AAA+ ATPase domain-containing protein</fullName>
    </recommendedName>
</protein>
<dbReference type="Gene3D" id="3.40.50.300">
    <property type="entry name" value="P-loop containing nucleotide triphosphate hydrolases"/>
    <property type="match status" value="1"/>
</dbReference>
<feature type="domain" description="AAA+ ATPase" evidence="1">
    <location>
        <begin position="11"/>
        <end position="183"/>
    </location>
</feature>